<evidence type="ECO:0000313" key="3">
    <source>
        <dbReference type="Proteomes" id="UP001305414"/>
    </source>
</evidence>
<dbReference type="AlphaFoldDB" id="A0AAN7YZK4"/>
<reference evidence="2 3" key="1">
    <citation type="submission" date="2023-10" db="EMBL/GenBank/DDBJ databases">
        <title>Draft genome sequence of Xylaria bambusicola isolate GMP-LS, the root and basal stem rot pathogen of sugarcane in Indonesia.</title>
        <authorList>
            <person name="Selvaraj P."/>
            <person name="Muralishankar V."/>
            <person name="Muruganantham S."/>
            <person name="Sp S."/>
            <person name="Haryani S."/>
            <person name="Lau K.J.X."/>
            <person name="Naqvi N.I."/>
        </authorList>
    </citation>
    <scope>NUCLEOTIDE SEQUENCE [LARGE SCALE GENOMIC DNA]</scope>
    <source>
        <strain evidence="2">GMP-LS</strain>
    </source>
</reference>
<name>A0AAN7YZK4_9PEZI</name>
<comment type="caution">
    <text evidence="2">The sequence shown here is derived from an EMBL/GenBank/DDBJ whole genome shotgun (WGS) entry which is preliminary data.</text>
</comment>
<proteinExistence type="predicted"/>
<dbReference type="Proteomes" id="UP001305414">
    <property type="component" value="Unassembled WGS sequence"/>
</dbReference>
<feature type="signal peptide" evidence="1">
    <location>
        <begin position="1"/>
        <end position="22"/>
    </location>
</feature>
<gene>
    <name evidence="2" type="ORF">RRF57_007174</name>
</gene>
<protein>
    <submittedName>
        <fullName evidence="2">Uncharacterized protein</fullName>
    </submittedName>
</protein>
<sequence>MWFIQAAVSLSLLATGALPAQSICPYNYPVHINTTQSNNGLIFTIASTTPSTNNRAIQLRPNPYLGGGYFAGLDPSSAVLLSNLANSSIKSQGRDIYNQLYDTGATGYLNQRDEVNGTKRYTVGFANASTWPGEVESQWYLSGGSPDGTYDLFHEEPLNTVHGFILCEADHDLGPGPWKQLFYYTYAQTPVEFPECEFVGVRTTVAPTIYNGDCDIGGFVAV</sequence>
<keyword evidence="1" id="KW-0732">Signal</keyword>
<evidence type="ECO:0000313" key="2">
    <source>
        <dbReference type="EMBL" id="KAK5631460.1"/>
    </source>
</evidence>
<organism evidence="2 3">
    <name type="scientific">Xylaria bambusicola</name>
    <dbReference type="NCBI Taxonomy" id="326684"/>
    <lineage>
        <taxon>Eukaryota</taxon>
        <taxon>Fungi</taxon>
        <taxon>Dikarya</taxon>
        <taxon>Ascomycota</taxon>
        <taxon>Pezizomycotina</taxon>
        <taxon>Sordariomycetes</taxon>
        <taxon>Xylariomycetidae</taxon>
        <taxon>Xylariales</taxon>
        <taxon>Xylariaceae</taxon>
        <taxon>Xylaria</taxon>
    </lineage>
</organism>
<evidence type="ECO:0000256" key="1">
    <source>
        <dbReference type="SAM" id="SignalP"/>
    </source>
</evidence>
<dbReference type="EMBL" id="JAWHQM010000019">
    <property type="protein sequence ID" value="KAK5631460.1"/>
    <property type="molecule type" value="Genomic_DNA"/>
</dbReference>
<feature type="chain" id="PRO_5042884521" evidence="1">
    <location>
        <begin position="23"/>
        <end position="222"/>
    </location>
</feature>
<keyword evidence="3" id="KW-1185">Reference proteome</keyword>
<accession>A0AAN7YZK4</accession>